<accession>X1H435</accession>
<comment type="caution">
    <text evidence="2">The sequence shown here is derived from an EMBL/GenBank/DDBJ whole genome shotgun (WGS) entry which is preliminary data.</text>
</comment>
<dbReference type="AlphaFoldDB" id="X1H435"/>
<keyword evidence="1" id="KW-0175">Coiled coil</keyword>
<gene>
    <name evidence="2" type="ORF">S03H2_27789</name>
</gene>
<feature type="coiled-coil region" evidence="1">
    <location>
        <begin position="84"/>
        <end position="115"/>
    </location>
</feature>
<sequence>MTERCQNPQISADSLESALCAWFDELWTQPDVLSLVLLRSNKPENQGPLEARLGAVTAKLEKLIGEEGRLVHCYVVGQFDEGVLEREKKRIAAERERLTGERADISQRLEDLAATEIDRSGLEQLQHLMAERWVSMGFDERRQVFNRLKLKLEVTSG</sequence>
<dbReference type="EMBL" id="BARU01016728">
    <property type="protein sequence ID" value="GAH51860.1"/>
    <property type="molecule type" value="Genomic_DNA"/>
</dbReference>
<feature type="non-terminal residue" evidence="2">
    <location>
        <position position="157"/>
    </location>
</feature>
<evidence type="ECO:0000313" key="2">
    <source>
        <dbReference type="EMBL" id="GAH51860.1"/>
    </source>
</evidence>
<protein>
    <submittedName>
        <fullName evidence="2">Uncharacterized protein</fullName>
    </submittedName>
</protein>
<organism evidence="2">
    <name type="scientific">marine sediment metagenome</name>
    <dbReference type="NCBI Taxonomy" id="412755"/>
    <lineage>
        <taxon>unclassified sequences</taxon>
        <taxon>metagenomes</taxon>
        <taxon>ecological metagenomes</taxon>
    </lineage>
</organism>
<evidence type="ECO:0000256" key="1">
    <source>
        <dbReference type="SAM" id="Coils"/>
    </source>
</evidence>
<name>X1H435_9ZZZZ</name>
<proteinExistence type="predicted"/>
<reference evidence="2" key="1">
    <citation type="journal article" date="2014" name="Front. Microbiol.">
        <title>High frequency of phylogenetically diverse reductive dehalogenase-homologous genes in deep subseafloor sedimentary metagenomes.</title>
        <authorList>
            <person name="Kawai M."/>
            <person name="Futagami T."/>
            <person name="Toyoda A."/>
            <person name="Takaki Y."/>
            <person name="Nishi S."/>
            <person name="Hori S."/>
            <person name="Arai W."/>
            <person name="Tsubouchi T."/>
            <person name="Morono Y."/>
            <person name="Uchiyama I."/>
            <person name="Ito T."/>
            <person name="Fujiyama A."/>
            <person name="Inagaki F."/>
            <person name="Takami H."/>
        </authorList>
    </citation>
    <scope>NUCLEOTIDE SEQUENCE</scope>
    <source>
        <strain evidence="2">Expedition CK06-06</strain>
    </source>
</reference>